<dbReference type="EMBL" id="MOEN01000003">
    <property type="protein sequence ID" value="OMH41180.1"/>
    <property type="molecule type" value="Genomic_DNA"/>
</dbReference>
<keyword evidence="3" id="KW-1185">Reference proteome</keyword>
<dbReference type="AlphaFoldDB" id="A0A1R1MN88"/>
<proteinExistence type="predicted"/>
<evidence type="ECO:0000313" key="3">
    <source>
        <dbReference type="Proteomes" id="UP000187408"/>
    </source>
</evidence>
<comment type="caution">
    <text evidence="2">The sequence shown here is derived from an EMBL/GenBank/DDBJ whole genome shotgun (WGS) entry which is preliminary data.</text>
</comment>
<dbReference type="Pfam" id="PF00563">
    <property type="entry name" value="EAL"/>
    <property type="match status" value="1"/>
</dbReference>
<dbReference type="SUPFAM" id="SSF141868">
    <property type="entry name" value="EAL domain-like"/>
    <property type="match status" value="1"/>
</dbReference>
<sequence length="545" mass="62900">MNEDFFSMWENIKKPVLILKDKGEIAYCNSALKELFNVETIDRATHCYKLIFDSNYPCFDEERLICPVKLLMKNHRDSCIVLRTIKVNEKNREYLIECFRENNFIVAIFTEVTEIIKEFGKEKIKSIKEFASSLVGEVSKNSRTFITLISISNFDEIVKIYGIETSIVVSGKLESKIKKFLSMSGVESFAISDGNIVTVFKNGFSTEEIKKIERKILSMLTEFEVEVLDDKVPVNTVLVSVFLKKEEFSTVSDLISVLLLMKSRLSFANEKKVSLDSIQGIEKIILKKRKKLKLIVKSLNENKIDIFFQPIININSGKLEHFEVLMRVRENNEVIPAGYFIDELYENNLSVECDIKVLEKLREYKDILGKFGYPVYINVSHRALGSLFYRDELKKTIKLLAKSNVKVNVEITEQVLFENFKILEIASRELNFSIAIDDFGSGYSSFKLVSELVKRGMLTAIKLDSSLVKNVMDDENLIRIISLISFMAKIFRVKTIAEYVENEKIVEILKELNIDYAQGYFFSKPIPIDEVEKVVEKFGSNCERW</sequence>
<dbReference type="InterPro" id="IPR035919">
    <property type="entry name" value="EAL_sf"/>
</dbReference>
<dbReference type="SMART" id="SM00052">
    <property type="entry name" value="EAL"/>
    <property type="match status" value="1"/>
</dbReference>
<dbReference type="InterPro" id="IPR001633">
    <property type="entry name" value="EAL_dom"/>
</dbReference>
<dbReference type="Proteomes" id="UP000187408">
    <property type="component" value="Unassembled WGS sequence"/>
</dbReference>
<evidence type="ECO:0000313" key="2">
    <source>
        <dbReference type="EMBL" id="OMH41180.1"/>
    </source>
</evidence>
<dbReference type="Gene3D" id="3.20.20.450">
    <property type="entry name" value="EAL domain"/>
    <property type="match status" value="1"/>
</dbReference>
<evidence type="ECO:0000259" key="1">
    <source>
        <dbReference type="PROSITE" id="PS50883"/>
    </source>
</evidence>
<organism evidence="2 3">
    <name type="scientific">Desulfurobacterium indicum</name>
    <dbReference type="NCBI Taxonomy" id="1914305"/>
    <lineage>
        <taxon>Bacteria</taxon>
        <taxon>Pseudomonadati</taxon>
        <taxon>Aquificota</taxon>
        <taxon>Aquificia</taxon>
        <taxon>Desulfurobacteriales</taxon>
        <taxon>Desulfurobacteriaceae</taxon>
        <taxon>Desulfurobacterium</taxon>
    </lineage>
</organism>
<dbReference type="CDD" id="cd01948">
    <property type="entry name" value="EAL"/>
    <property type="match status" value="1"/>
</dbReference>
<reference evidence="2 3" key="1">
    <citation type="submission" date="2016-10" db="EMBL/GenBank/DDBJ databases">
        <title>Genome sequence of a sulfur-reducing bacterium Desulfurobacterium indicum K6013.</title>
        <authorList>
            <person name="Cao J."/>
            <person name="Shao Z."/>
            <person name="Alain K."/>
            <person name="Jebbar M."/>
        </authorList>
    </citation>
    <scope>NUCLEOTIDE SEQUENCE [LARGE SCALE GENOMIC DNA]</scope>
    <source>
        <strain evidence="2 3">K6013</strain>
    </source>
</reference>
<dbReference type="PANTHER" id="PTHR33121">
    <property type="entry name" value="CYCLIC DI-GMP PHOSPHODIESTERASE PDEF"/>
    <property type="match status" value="1"/>
</dbReference>
<dbReference type="PANTHER" id="PTHR33121:SF71">
    <property type="entry name" value="OXYGEN SENSOR PROTEIN DOSP"/>
    <property type="match status" value="1"/>
</dbReference>
<dbReference type="PROSITE" id="PS50883">
    <property type="entry name" value="EAL"/>
    <property type="match status" value="1"/>
</dbReference>
<gene>
    <name evidence="2" type="ORF">BLW93_01435</name>
</gene>
<dbReference type="STRING" id="1914305.BLW93_01435"/>
<feature type="domain" description="EAL" evidence="1">
    <location>
        <begin position="288"/>
        <end position="539"/>
    </location>
</feature>
<dbReference type="InterPro" id="IPR050706">
    <property type="entry name" value="Cyclic-di-GMP_PDE-like"/>
</dbReference>
<dbReference type="GO" id="GO:0071111">
    <property type="term" value="F:cyclic-guanylate-specific phosphodiesterase activity"/>
    <property type="evidence" value="ECO:0007669"/>
    <property type="project" value="InterPro"/>
</dbReference>
<dbReference type="OrthoDB" id="7057390at2"/>
<protein>
    <recommendedName>
        <fullName evidence="1">EAL domain-containing protein</fullName>
    </recommendedName>
</protein>
<accession>A0A1R1MN88</accession>
<dbReference type="RefSeq" id="WP_076712337.1">
    <property type="nucleotide sequence ID" value="NZ_MOEN01000003.1"/>
</dbReference>
<name>A0A1R1MN88_9BACT</name>